<keyword evidence="2" id="KW-1185">Reference proteome</keyword>
<name>A0A8T3C052_DENNO</name>
<sequence length="76" mass="8632">MRRLRPSPSRISTRPVRSSSSFFRRTWVTRLPRLRLDRRKEGSIFAAMVSPPSFDSGDFEATKKAVGDFQIASEGS</sequence>
<dbReference type="Proteomes" id="UP000829196">
    <property type="component" value="Unassembled WGS sequence"/>
</dbReference>
<comment type="caution">
    <text evidence="1">The sequence shown here is derived from an EMBL/GenBank/DDBJ whole genome shotgun (WGS) entry which is preliminary data.</text>
</comment>
<proteinExistence type="predicted"/>
<dbReference type="EMBL" id="JAGYWB010000004">
    <property type="protein sequence ID" value="KAI0524053.1"/>
    <property type="molecule type" value="Genomic_DNA"/>
</dbReference>
<gene>
    <name evidence="1" type="ORF">KFK09_003417</name>
</gene>
<accession>A0A8T3C052</accession>
<evidence type="ECO:0000313" key="2">
    <source>
        <dbReference type="Proteomes" id="UP000829196"/>
    </source>
</evidence>
<reference evidence="1" key="1">
    <citation type="journal article" date="2022" name="Front. Genet.">
        <title>Chromosome-Scale Assembly of the Dendrobium nobile Genome Provides Insights Into the Molecular Mechanism of the Biosynthesis of the Medicinal Active Ingredient of Dendrobium.</title>
        <authorList>
            <person name="Xu Q."/>
            <person name="Niu S.-C."/>
            <person name="Li K.-L."/>
            <person name="Zheng P.-J."/>
            <person name="Zhang X.-J."/>
            <person name="Jia Y."/>
            <person name="Liu Y."/>
            <person name="Niu Y.-X."/>
            <person name="Yu L.-H."/>
            <person name="Chen D.-F."/>
            <person name="Zhang G.-Q."/>
        </authorList>
    </citation>
    <scope>NUCLEOTIDE SEQUENCE</scope>
    <source>
        <tissue evidence="1">Leaf</tissue>
    </source>
</reference>
<organism evidence="1 2">
    <name type="scientific">Dendrobium nobile</name>
    <name type="common">Orchid</name>
    <dbReference type="NCBI Taxonomy" id="94219"/>
    <lineage>
        <taxon>Eukaryota</taxon>
        <taxon>Viridiplantae</taxon>
        <taxon>Streptophyta</taxon>
        <taxon>Embryophyta</taxon>
        <taxon>Tracheophyta</taxon>
        <taxon>Spermatophyta</taxon>
        <taxon>Magnoliopsida</taxon>
        <taxon>Liliopsida</taxon>
        <taxon>Asparagales</taxon>
        <taxon>Orchidaceae</taxon>
        <taxon>Epidendroideae</taxon>
        <taxon>Malaxideae</taxon>
        <taxon>Dendrobiinae</taxon>
        <taxon>Dendrobium</taxon>
    </lineage>
</organism>
<dbReference type="AlphaFoldDB" id="A0A8T3C052"/>
<evidence type="ECO:0000313" key="1">
    <source>
        <dbReference type="EMBL" id="KAI0524053.1"/>
    </source>
</evidence>
<protein>
    <submittedName>
        <fullName evidence="1">Uncharacterized protein</fullName>
    </submittedName>
</protein>